<gene>
    <name evidence="2" type="ORF">TIFTF001_017287</name>
</gene>
<comment type="caution">
    <text evidence="2">The sequence shown here is derived from an EMBL/GenBank/DDBJ whole genome shotgun (WGS) entry which is preliminary data.</text>
</comment>
<proteinExistence type="predicted"/>
<evidence type="ECO:0000313" key="3">
    <source>
        <dbReference type="Proteomes" id="UP001187192"/>
    </source>
</evidence>
<accession>A0AA88A7S7</accession>
<dbReference type="Proteomes" id="UP001187192">
    <property type="component" value="Unassembled WGS sequence"/>
</dbReference>
<dbReference type="EMBL" id="BTGU01000027">
    <property type="protein sequence ID" value="GMN48107.1"/>
    <property type="molecule type" value="Genomic_DNA"/>
</dbReference>
<feature type="region of interest" description="Disordered" evidence="1">
    <location>
        <begin position="1"/>
        <end position="28"/>
    </location>
</feature>
<feature type="compositionally biased region" description="Acidic residues" evidence="1">
    <location>
        <begin position="13"/>
        <end position="28"/>
    </location>
</feature>
<reference evidence="2" key="1">
    <citation type="submission" date="2023-07" db="EMBL/GenBank/DDBJ databases">
        <title>draft genome sequence of fig (Ficus carica).</title>
        <authorList>
            <person name="Takahashi T."/>
            <person name="Nishimura K."/>
        </authorList>
    </citation>
    <scope>NUCLEOTIDE SEQUENCE</scope>
</reference>
<protein>
    <submittedName>
        <fullName evidence="2">Uncharacterized protein</fullName>
    </submittedName>
</protein>
<evidence type="ECO:0000256" key="1">
    <source>
        <dbReference type="SAM" id="MobiDB-lite"/>
    </source>
</evidence>
<keyword evidence="3" id="KW-1185">Reference proteome</keyword>
<organism evidence="2 3">
    <name type="scientific">Ficus carica</name>
    <name type="common">Common fig</name>
    <dbReference type="NCBI Taxonomy" id="3494"/>
    <lineage>
        <taxon>Eukaryota</taxon>
        <taxon>Viridiplantae</taxon>
        <taxon>Streptophyta</taxon>
        <taxon>Embryophyta</taxon>
        <taxon>Tracheophyta</taxon>
        <taxon>Spermatophyta</taxon>
        <taxon>Magnoliopsida</taxon>
        <taxon>eudicotyledons</taxon>
        <taxon>Gunneridae</taxon>
        <taxon>Pentapetalae</taxon>
        <taxon>rosids</taxon>
        <taxon>fabids</taxon>
        <taxon>Rosales</taxon>
        <taxon>Moraceae</taxon>
        <taxon>Ficeae</taxon>
        <taxon>Ficus</taxon>
    </lineage>
</organism>
<feature type="compositionally biased region" description="Polar residues" evidence="1">
    <location>
        <begin position="1"/>
        <end position="12"/>
    </location>
</feature>
<dbReference type="Gramene" id="FCD_00011850-RA">
    <property type="protein sequence ID" value="FCD_00011850-RA:cds"/>
    <property type="gene ID" value="FCD_00011850"/>
</dbReference>
<name>A0AA88A7S7_FICCA</name>
<evidence type="ECO:0000313" key="2">
    <source>
        <dbReference type="EMBL" id="GMN48107.1"/>
    </source>
</evidence>
<dbReference type="AlphaFoldDB" id="A0AA88A7S7"/>
<sequence>MWFLDLNSSSGSDAEEYVAEEEGLDESGDGTSFELVLINGQLDFLRFELVYNPWHMLNLL</sequence>